<keyword evidence="1" id="KW-0175">Coiled coil</keyword>
<name>A0A9W9ZBZ5_9CNID</name>
<proteinExistence type="predicted"/>
<keyword evidence="3" id="KW-1185">Reference proteome</keyword>
<organism evidence="2 3">
    <name type="scientific">Desmophyllum pertusum</name>
    <dbReference type="NCBI Taxonomy" id="174260"/>
    <lineage>
        <taxon>Eukaryota</taxon>
        <taxon>Metazoa</taxon>
        <taxon>Cnidaria</taxon>
        <taxon>Anthozoa</taxon>
        <taxon>Hexacorallia</taxon>
        <taxon>Scleractinia</taxon>
        <taxon>Caryophylliina</taxon>
        <taxon>Caryophylliidae</taxon>
        <taxon>Desmophyllum</taxon>
    </lineage>
</organism>
<evidence type="ECO:0000256" key="1">
    <source>
        <dbReference type="SAM" id="Coils"/>
    </source>
</evidence>
<dbReference type="AlphaFoldDB" id="A0A9W9ZBZ5"/>
<dbReference type="Proteomes" id="UP001163046">
    <property type="component" value="Unassembled WGS sequence"/>
</dbReference>
<reference evidence="2" key="1">
    <citation type="submission" date="2023-01" db="EMBL/GenBank/DDBJ databases">
        <title>Genome assembly of the deep-sea coral Lophelia pertusa.</title>
        <authorList>
            <person name="Herrera S."/>
            <person name="Cordes E."/>
        </authorList>
    </citation>
    <scope>NUCLEOTIDE SEQUENCE</scope>
    <source>
        <strain evidence="2">USNM1676648</strain>
        <tissue evidence="2">Polyp</tissue>
    </source>
</reference>
<dbReference type="EMBL" id="MU826361">
    <property type="protein sequence ID" value="KAJ7378902.1"/>
    <property type="molecule type" value="Genomic_DNA"/>
</dbReference>
<sequence length="207" mass="23211">MVCAGVVWILSRASVRCKICVFLLSLLFSLSTQPNERLRKLEDKIKILEQEKAIESCANALAVLRRHLNRPLSLFDRHEAVELLETLVRLARTQAHNKADEYAAALDEVKARQASIEPDHLQRLMLGLIGDPLRAKMAKEAASILKGMSKASSSNYQVKRPLRQSSPYSVQCYNCHGWGHIARNSPHQLLQSGCPHQQPCFEVCSGE</sequence>
<feature type="coiled-coil region" evidence="1">
    <location>
        <begin position="31"/>
        <end position="58"/>
    </location>
</feature>
<protein>
    <submittedName>
        <fullName evidence="2">Uncharacterized protein</fullName>
    </submittedName>
</protein>
<accession>A0A9W9ZBZ5</accession>
<dbReference type="OrthoDB" id="5988788at2759"/>
<evidence type="ECO:0000313" key="2">
    <source>
        <dbReference type="EMBL" id="KAJ7378902.1"/>
    </source>
</evidence>
<gene>
    <name evidence="2" type="ORF">OS493_019593</name>
</gene>
<evidence type="ECO:0000313" key="3">
    <source>
        <dbReference type="Proteomes" id="UP001163046"/>
    </source>
</evidence>
<comment type="caution">
    <text evidence="2">The sequence shown here is derived from an EMBL/GenBank/DDBJ whole genome shotgun (WGS) entry which is preliminary data.</text>
</comment>